<dbReference type="SUPFAM" id="SSF51445">
    <property type="entry name" value="(Trans)glycosidases"/>
    <property type="match status" value="1"/>
</dbReference>
<dbReference type="InterPro" id="IPR051816">
    <property type="entry name" value="Glycosyl_Hydrolase_31"/>
</dbReference>
<evidence type="ECO:0000256" key="1">
    <source>
        <dbReference type="ARBA" id="ARBA00007806"/>
    </source>
</evidence>
<dbReference type="InterPro" id="IPR048395">
    <property type="entry name" value="Glyco_hydro_31_C"/>
</dbReference>
<keyword evidence="2" id="KW-0378">Hydrolase</keyword>
<sequence>MAHNFIQGETYRFTLLTDRLIRLEYAQDGRFEDRQTQLVQNRIFGDVNYTLKEHNDGHLLEIETKYFHLYYDGGEFASSNLWIDAKYQYTLHDSRWYFGEDEDGNLGGTFATLDHADGEIAVDTGIMSRNGYAYLDDTESFAIADNEFTQRVTEQVDGYFFAYGREYREALADFYKLSGKTPILPRFALGNWWSRYYKYTQDEYLKLMDDFDKERVPINVSVIDMDWHRTTDVPSRFGSTWTGYSWDRNLFPDPDGFLAELKKQHRHVTINTHPAGGIRAFEDSYPAVAKYLGLDIEHEESAPFDLDNIKFRKAYFEKVHHPLEKQGIDFWWMDWQQGTSRNKEKVEPLWNLNHYHYLDNAQSHDGEGLILSRYAGPGSHRYPIGFSGDTFITWASLNFQPYFTSMATNIGYTWWSHDIGGHMKGSFDVELALRWIQYGVFSPINRLHSSDNPFSGKEPWKFREDVRQYMDNYLRLRGKLIPYLDSANIITNLHNRALVEPMYYQYPDNTESYLYKNQYMFGSQLMVAPITTPQNKISNTGTVDVWLPEGQWMDIFSDILYQGDEIDNQPLASSTILVGQYKSGATTIKMSRTLANIPVLAKVGAIVPMVADPMQQIDELPVEIEIHVYGNANNTYTMYEHVGHAIAKTDIAIIDGHFKTIVDDPNKIVPNDRQYRFKGHAFTVDDSYELLLMGSDEKIVSVQADNRQVARARQQLITQLQGAEIAYEEKREILKKIDNPQVTPMKLATYAQTLQDESLQAMVIEYAMILQTHH</sequence>
<dbReference type="Gene3D" id="2.60.40.1180">
    <property type="entry name" value="Golgi alpha-mannosidase II"/>
    <property type="match status" value="1"/>
</dbReference>
<organism evidence="5 6">
    <name type="scientific">Weissella sagaensis</name>
    <dbReference type="NCBI Taxonomy" id="2559928"/>
    <lineage>
        <taxon>Bacteria</taxon>
        <taxon>Bacillati</taxon>
        <taxon>Bacillota</taxon>
        <taxon>Bacilli</taxon>
        <taxon>Lactobacillales</taxon>
        <taxon>Lactobacillaceae</taxon>
        <taxon>Weissella</taxon>
    </lineage>
</organism>
<comment type="similarity">
    <text evidence="1 2">Belongs to the glycosyl hydrolase 31 family.</text>
</comment>
<evidence type="ECO:0000313" key="5">
    <source>
        <dbReference type="EMBL" id="MFC6178932.1"/>
    </source>
</evidence>
<dbReference type="InterPro" id="IPR013780">
    <property type="entry name" value="Glyco_hydro_b"/>
</dbReference>
<keyword evidence="6" id="KW-1185">Reference proteome</keyword>
<evidence type="ECO:0000259" key="3">
    <source>
        <dbReference type="Pfam" id="PF01055"/>
    </source>
</evidence>
<accession>A0ABW1RU02</accession>
<keyword evidence="2" id="KW-0326">Glycosidase</keyword>
<feature type="domain" description="Glycoside hydrolase family 31 TIM barrel" evidence="3">
    <location>
        <begin position="182"/>
        <end position="484"/>
    </location>
</feature>
<dbReference type="Proteomes" id="UP001596158">
    <property type="component" value="Unassembled WGS sequence"/>
</dbReference>
<dbReference type="Pfam" id="PF21365">
    <property type="entry name" value="Glyco_hydro_31_3rd"/>
    <property type="match status" value="1"/>
</dbReference>
<dbReference type="RefSeq" id="WP_137600609.1">
    <property type="nucleotide sequence ID" value="NZ_BJDT01000003.1"/>
</dbReference>
<evidence type="ECO:0000259" key="4">
    <source>
        <dbReference type="Pfam" id="PF21365"/>
    </source>
</evidence>
<dbReference type="InterPro" id="IPR017853">
    <property type="entry name" value="GH"/>
</dbReference>
<evidence type="ECO:0000313" key="6">
    <source>
        <dbReference type="Proteomes" id="UP001596158"/>
    </source>
</evidence>
<protein>
    <submittedName>
        <fullName evidence="5">TIM-barrel domain-containing protein</fullName>
    </submittedName>
</protein>
<feature type="domain" description="Glycosyl hydrolase family 31 C-terminal" evidence="4">
    <location>
        <begin position="498"/>
        <end position="607"/>
    </location>
</feature>
<dbReference type="SUPFAM" id="SSF51011">
    <property type="entry name" value="Glycosyl hydrolase domain"/>
    <property type="match status" value="1"/>
</dbReference>
<dbReference type="Pfam" id="PF01055">
    <property type="entry name" value="Glyco_hydro_31_2nd"/>
    <property type="match status" value="1"/>
</dbReference>
<gene>
    <name evidence="5" type="ORF">ACFQGR_05985</name>
</gene>
<dbReference type="EMBL" id="JBHSSG010000011">
    <property type="protein sequence ID" value="MFC6178932.1"/>
    <property type="molecule type" value="Genomic_DNA"/>
</dbReference>
<dbReference type="PANTHER" id="PTHR43863">
    <property type="entry name" value="HYDROLASE, PUTATIVE (AFU_ORTHOLOGUE AFUA_1G03140)-RELATED"/>
    <property type="match status" value="1"/>
</dbReference>
<evidence type="ECO:0000256" key="2">
    <source>
        <dbReference type="RuleBase" id="RU361185"/>
    </source>
</evidence>
<reference evidence="6" key="1">
    <citation type="journal article" date="2019" name="Int. J. Syst. Evol. Microbiol.">
        <title>The Global Catalogue of Microorganisms (GCM) 10K type strain sequencing project: providing services to taxonomists for standard genome sequencing and annotation.</title>
        <authorList>
            <consortium name="The Broad Institute Genomics Platform"/>
            <consortium name="The Broad Institute Genome Sequencing Center for Infectious Disease"/>
            <person name="Wu L."/>
            <person name="Ma J."/>
        </authorList>
    </citation>
    <scope>NUCLEOTIDE SEQUENCE [LARGE SCALE GENOMIC DNA]</scope>
    <source>
        <strain evidence="6">CCM 8924</strain>
    </source>
</reference>
<proteinExistence type="inferred from homology"/>
<dbReference type="CDD" id="cd06595">
    <property type="entry name" value="GH31_u1"/>
    <property type="match status" value="1"/>
</dbReference>
<comment type="caution">
    <text evidence="5">The sequence shown here is derived from an EMBL/GenBank/DDBJ whole genome shotgun (WGS) entry which is preliminary data.</text>
</comment>
<dbReference type="PANTHER" id="PTHR43863:SF2">
    <property type="entry name" value="MALTASE-GLUCOAMYLASE"/>
    <property type="match status" value="1"/>
</dbReference>
<dbReference type="InterPro" id="IPR000322">
    <property type="entry name" value="Glyco_hydro_31_TIM"/>
</dbReference>
<name>A0ABW1RU02_9LACO</name>
<dbReference type="Gene3D" id="3.20.20.80">
    <property type="entry name" value="Glycosidases"/>
    <property type="match status" value="1"/>
</dbReference>